<keyword evidence="3 5" id="KW-0238">DNA-binding</keyword>
<dbReference type="InterPro" id="IPR020816">
    <property type="entry name" value="Histone-like_DNA-bd_CS"/>
</dbReference>
<dbReference type="Gene3D" id="4.10.520.10">
    <property type="entry name" value="IHF-like DNA-binding proteins"/>
    <property type="match status" value="1"/>
</dbReference>
<evidence type="ECO:0000256" key="3">
    <source>
        <dbReference type="ARBA" id="ARBA00023125"/>
    </source>
</evidence>
<dbReference type="PRINTS" id="PR01727">
    <property type="entry name" value="DNABINDINGHU"/>
</dbReference>
<dbReference type="PANTHER" id="PTHR33175:SF3">
    <property type="entry name" value="DNA-BINDING PROTEIN HU-BETA"/>
    <property type="match status" value="1"/>
</dbReference>
<dbReference type="SUPFAM" id="SSF47729">
    <property type="entry name" value="IHF-like DNA-binding proteins"/>
    <property type="match status" value="1"/>
</dbReference>
<name>A0A1T5FBE9_9SPHN</name>
<dbReference type="CDD" id="cd13831">
    <property type="entry name" value="HU"/>
    <property type="match status" value="1"/>
</dbReference>
<evidence type="ECO:0000313" key="6">
    <source>
        <dbReference type="Proteomes" id="UP000189818"/>
    </source>
</evidence>
<proteinExistence type="inferred from homology"/>
<evidence type="ECO:0000256" key="4">
    <source>
        <dbReference type="RuleBase" id="RU003939"/>
    </source>
</evidence>
<dbReference type="PROSITE" id="PS00045">
    <property type="entry name" value="HISTONE_LIKE"/>
    <property type="match status" value="1"/>
</dbReference>
<dbReference type="Pfam" id="PF00216">
    <property type="entry name" value="Bac_DNA_binding"/>
    <property type="match status" value="1"/>
</dbReference>
<keyword evidence="6" id="KW-1185">Reference proteome</keyword>
<comment type="similarity">
    <text evidence="1 4">Belongs to the bacterial histone-like protein family.</text>
</comment>
<accession>A0A1T5FBE9</accession>
<dbReference type="EMBL" id="FUYM01000009">
    <property type="protein sequence ID" value="SKB93446.1"/>
    <property type="molecule type" value="Genomic_DNA"/>
</dbReference>
<dbReference type="Proteomes" id="UP000189818">
    <property type="component" value="Unassembled WGS sequence"/>
</dbReference>
<dbReference type="PANTHER" id="PTHR33175">
    <property type="entry name" value="DNA-BINDING PROTEIN HU"/>
    <property type="match status" value="1"/>
</dbReference>
<dbReference type="GO" id="GO:0003677">
    <property type="term" value="F:DNA binding"/>
    <property type="evidence" value="ECO:0007669"/>
    <property type="project" value="UniProtKB-KW"/>
</dbReference>
<dbReference type="RefSeq" id="WP_047167009.1">
    <property type="nucleotide sequence ID" value="NZ_FUYM01000009.1"/>
</dbReference>
<organism evidence="5 6">
    <name type="scientific">Rhizorhabdus histidinilytica</name>
    <dbReference type="NCBI Taxonomy" id="439228"/>
    <lineage>
        <taxon>Bacteria</taxon>
        <taxon>Pseudomonadati</taxon>
        <taxon>Pseudomonadota</taxon>
        <taxon>Alphaproteobacteria</taxon>
        <taxon>Sphingomonadales</taxon>
        <taxon>Sphingomonadaceae</taxon>
        <taxon>Rhizorhabdus</taxon>
    </lineage>
</organism>
<keyword evidence="2" id="KW-0226">DNA condensation</keyword>
<dbReference type="GO" id="GO:0030261">
    <property type="term" value="P:chromosome condensation"/>
    <property type="evidence" value="ECO:0007669"/>
    <property type="project" value="UniProtKB-KW"/>
</dbReference>
<sequence>MNTADIAGVVAAEQGIDKAAAKRVIDAALKAITDAAKKGEEVSLPGFGKFKVADRPAREGRNPATGATLTIAASKKVSFTAAKALKDALNG</sequence>
<gene>
    <name evidence="5" type="ORF">SAMN06295920_10924</name>
</gene>
<dbReference type="AlphaFoldDB" id="A0A1T5FBE9"/>
<dbReference type="InterPro" id="IPR000119">
    <property type="entry name" value="Hist_DNA-bd"/>
</dbReference>
<evidence type="ECO:0000256" key="1">
    <source>
        <dbReference type="ARBA" id="ARBA00010529"/>
    </source>
</evidence>
<dbReference type="InterPro" id="IPR010992">
    <property type="entry name" value="IHF-like_DNA-bd_dom_sf"/>
</dbReference>
<protein>
    <submittedName>
        <fullName evidence="5">DNA-binding protein HU-beta</fullName>
    </submittedName>
</protein>
<dbReference type="GO" id="GO:0030527">
    <property type="term" value="F:structural constituent of chromatin"/>
    <property type="evidence" value="ECO:0007669"/>
    <property type="project" value="InterPro"/>
</dbReference>
<reference evidence="6" key="1">
    <citation type="submission" date="2017-02" db="EMBL/GenBank/DDBJ databases">
        <authorList>
            <person name="Varghese N."/>
            <person name="Submissions S."/>
        </authorList>
    </citation>
    <scope>NUCLEOTIDE SEQUENCE [LARGE SCALE GENOMIC DNA]</scope>
    <source>
        <strain evidence="6">UM2</strain>
    </source>
</reference>
<dbReference type="SMART" id="SM00411">
    <property type="entry name" value="BHL"/>
    <property type="match status" value="1"/>
</dbReference>
<evidence type="ECO:0000313" key="5">
    <source>
        <dbReference type="EMBL" id="SKB93446.1"/>
    </source>
</evidence>
<dbReference type="STRING" id="439228.SAMN06295920_10924"/>
<dbReference type="OrthoDB" id="9799835at2"/>
<evidence type="ECO:0000256" key="2">
    <source>
        <dbReference type="ARBA" id="ARBA00023067"/>
    </source>
</evidence>